<dbReference type="SUPFAM" id="SSF48264">
    <property type="entry name" value="Cytochrome P450"/>
    <property type="match status" value="1"/>
</dbReference>
<protein>
    <submittedName>
        <fullName evidence="9">1,3,5-trihydroxyxanthone synthase</fullName>
    </submittedName>
</protein>
<evidence type="ECO:0000256" key="6">
    <source>
        <dbReference type="ARBA" id="ARBA00023033"/>
    </source>
</evidence>
<dbReference type="InterPro" id="IPR002401">
    <property type="entry name" value="Cyt_P450_E_grp-I"/>
</dbReference>
<dbReference type="Pfam" id="PF00067">
    <property type="entry name" value="p450"/>
    <property type="match status" value="1"/>
</dbReference>
<dbReference type="GO" id="GO:0020037">
    <property type="term" value="F:heme binding"/>
    <property type="evidence" value="ECO:0007669"/>
    <property type="project" value="InterPro"/>
</dbReference>
<comment type="cofactor">
    <cofactor evidence="7">
        <name>heme</name>
        <dbReference type="ChEBI" id="CHEBI:30413"/>
    </cofactor>
</comment>
<dbReference type="PANTHER" id="PTHR47947:SF13">
    <property type="entry name" value="CYTOCHROME P450, FAMILY 81, SUBFAMILY K, POLYPEPTIDE 1-RELATED"/>
    <property type="match status" value="1"/>
</dbReference>
<accession>A0A161I263</accession>
<organism evidence="9">
    <name type="scientific">Hypericum perforatum</name>
    <name type="common">St. John's wort</name>
    <dbReference type="NCBI Taxonomy" id="65561"/>
    <lineage>
        <taxon>Eukaryota</taxon>
        <taxon>Viridiplantae</taxon>
        <taxon>Streptophyta</taxon>
        <taxon>Embryophyta</taxon>
        <taxon>Tracheophyta</taxon>
        <taxon>Spermatophyta</taxon>
        <taxon>Magnoliopsida</taxon>
        <taxon>eudicotyledons</taxon>
        <taxon>Gunneridae</taxon>
        <taxon>Pentapetalae</taxon>
        <taxon>rosids</taxon>
        <taxon>fabids</taxon>
        <taxon>Malpighiales</taxon>
        <taxon>Hypericaceae</taxon>
        <taxon>Hypericeae</taxon>
        <taxon>Hypericum</taxon>
    </lineage>
</organism>
<feature type="binding site" description="axial binding residue" evidence="7">
    <location>
        <position position="445"/>
    </location>
    <ligand>
        <name>heme</name>
        <dbReference type="ChEBI" id="CHEBI:30413"/>
    </ligand>
    <ligandPart>
        <name>Fe</name>
        <dbReference type="ChEBI" id="CHEBI:18248"/>
    </ligandPart>
</feature>
<dbReference type="InterPro" id="IPR050651">
    <property type="entry name" value="Plant_Cytochrome_P450_Monoox"/>
</dbReference>
<dbReference type="PROSITE" id="PS00086">
    <property type="entry name" value="CYTOCHROME_P450"/>
    <property type="match status" value="1"/>
</dbReference>
<evidence type="ECO:0000256" key="8">
    <source>
        <dbReference type="RuleBase" id="RU000461"/>
    </source>
</evidence>
<sequence>MDGLYLKLALTLLLSIFIAYKFFLRKKHNYPPGPRALPIIGNLHLIKPGPLYLYYETVSKRLGPIILFWMGKVPVMVISSPEAFEECFTKNDLIFADRPKTVSGDHLTYNYTFIVFAPHGPIWKSLRRLTFSEIFSQKALQRSAFVREEEARHFVGRLLKCTAGGNKPKLDMKYMLSLLTSSVIMRVAAGKRHVAVSDEDTEEEKRLMQEFKDLFFPIVSMTPCDFIPVLRMIGFKGIEKSIIQLGKKREVFLNKLLVEVRARRGADAEKRLNGEKPNAVVDTLLNLQETDPEFYTDDIIKGIITMMFIAGTETSTATLEWALTLLLQHPKKMEKLRAEIDGVVGDTRLVNESDFSKLPYLKAVVKETMRLYPPSPLLLPRYSSEACTIGGYYVPKGTMLLVNVWTMHRDPKLWDEPNEFKPERFVEGDLEGYLYQPFGHGRRICPGAGMGTHIVCETLGMLVQCFDWDQIGMDEDMTHQAGAASMSKNKPLEASFAPRSEMAKLLSQL</sequence>
<evidence type="ECO:0000256" key="1">
    <source>
        <dbReference type="ARBA" id="ARBA00010617"/>
    </source>
</evidence>
<keyword evidence="6 8" id="KW-0503">Monooxygenase</keyword>
<dbReference type="SMR" id="A0A161I263"/>
<dbReference type="AlphaFoldDB" id="A0A161I263"/>
<dbReference type="GO" id="GO:0016705">
    <property type="term" value="F:oxidoreductase activity, acting on paired donors, with incorporation or reduction of molecular oxygen"/>
    <property type="evidence" value="ECO:0007669"/>
    <property type="project" value="InterPro"/>
</dbReference>
<keyword evidence="3 7" id="KW-0479">Metal-binding</keyword>
<name>A0A161I263_HYPPE</name>
<reference evidence="9" key="2">
    <citation type="journal article" date="2016" name="Nat. Commun.">
        <title>Bifunctional CYP81AA proteins catalyse identical hydroxylations but alternative regioselective phenol couplings in plant xanthone biosynthesis.</title>
        <authorList>
            <person name="El-Awaad I."/>
            <person name="Bocola M."/>
            <person name="Beuerle T."/>
            <person name="Liu B."/>
            <person name="Beerhues L."/>
        </authorList>
    </citation>
    <scope>NUCLEOTIDE SEQUENCE</scope>
</reference>
<dbReference type="InterPro" id="IPR036396">
    <property type="entry name" value="Cyt_P450_sf"/>
</dbReference>
<dbReference type="FunFam" id="1.10.630.10:FF:000081">
    <property type="entry name" value="Cytochrome P450 CYP81N5"/>
    <property type="match status" value="1"/>
</dbReference>
<keyword evidence="4 8" id="KW-0560">Oxidoreductase</keyword>
<evidence type="ECO:0000256" key="2">
    <source>
        <dbReference type="ARBA" id="ARBA00022617"/>
    </source>
</evidence>
<dbReference type="EMBL" id="KT716865">
    <property type="protein sequence ID" value="ANC33511.1"/>
    <property type="molecule type" value="mRNA"/>
</dbReference>
<dbReference type="PRINTS" id="PR00463">
    <property type="entry name" value="EP450I"/>
</dbReference>
<dbReference type="PRINTS" id="PR00385">
    <property type="entry name" value="P450"/>
</dbReference>
<dbReference type="Gene3D" id="1.10.630.10">
    <property type="entry name" value="Cytochrome P450"/>
    <property type="match status" value="1"/>
</dbReference>
<comment type="similarity">
    <text evidence="1 8">Belongs to the cytochrome P450 family.</text>
</comment>
<evidence type="ECO:0000256" key="5">
    <source>
        <dbReference type="ARBA" id="ARBA00023004"/>
    </source>
</evidence>
<keyword evidence="5 7" id="KW-0408">Iron</keyword>
<evidence type="ECO:0000313" key="9">
    <source>
        <dbReference type="EMBL" id="ANC33511.1"/>
    </source>
</evidence>
<dbReference type="PANTHER" id="PTHR47947">
    <property type="entry name" value="CYTOCHROME P450 82C3-RELATED"/>
    <property type="match status" value="1"/>
</dbReference>
<dbReference type="InterPro" id="IPR001128">
    <property type="entry name" value="Cyt_P450"/>
</dbReference>
<dbReference type="GO" id="GO:0004497">
    <property type="term" value="F:monooxygenase activity"/>
    <property type="evidence" value="ECO:0007669"/>
    <property type="project" value="UniProtKB-KW"/>
</dbReference>
<evidence type="ECO:0000256" key="4">
    <source>
        <dbReference type="ARBA" id="ARBA00023002"/>
    </source>
</evidence>
<keyword evidence="2 7" id="KW-0349">Heme</keyword>
<proteinExistence type="evidence at transcript level"/>
<evidence type="ECO:0000256" key="3">
    <source>
        <dbReference type="ARBA" id="ARBA00022723"/>
    </source>
</evidence>
<reference evidence="9" key="1">
    <citation type="submission" date="2015-09" db="EMBL/GenBank/DDBJ databases">
        <authorList>
            <person name="Jackson K.R."/>
            <person name="Lunt B.L."/>
            <person name="Fisher J.N.B."/>
            <person name="Gardner A.V."/>
            <person name="Bailey M.E."/>
            <person name="Deus L.M."/>
            <person name="Earl A.S."/>
            <person name="Gibby P.D."/>
            <person name="Hartmann K.A."/>
            <person name="Liu J.E."/>
            <person name="Manci A.M."/>
            <person name="Nielsen D.A."/>
            <person name="Solomon M.B."/>
            <person name="Breakwell D.P."/>
            <person name="Burnett S.H."/>
            <person name="Grose J.H."/>
        </authorList>
    </citation>
    <scope>NUCLEOTIDE SEQUENCE</scope>
</reference>
<evidence type="ECO:0000256" key="7">
    <source>
        <dbReference type="PIRSR" id="PIRSR602401-1"/>
    </source>
</evidence>
<dbReference type="GO" id="GO:0005506">
    <property type="term" value="F:iron ion binding"/>
    <property type="evidence" value="ECO:0007669"/>
    <property type="project" value="InterPro"/>
</dbReference>
<dbReference type="InterPro" id="IPR017972">
    <property type="entry name" value="Cyt_P450_CS"/>
</dbReference>